<organism evidence="8 9">
    <name type="scientific">Paenibacillus hexagrammi</name>
    <dbReference type="NCBI Taxonomy" id="2908839"/>
    <lineage>
        <taxon>Bacteria</taxon>
        <taxon>Bacillati</taxon>
        <taxon>Bacillota</taxon>
        <taxon>Bacilli</taxon>
        <taxon>Bacillales</taxon>
        <taxon>Paenibacillaceae</taxon>
        <taxon>Paenibacillus</taxon>
    </lineage>
</organism>
<keyword evidence="9" id="KW-1185">Reference proteome</keyword>
<evidence type="ECO:0000256" key="6">
    <source>
        <dbReference type="ARBA" id="ARBA00093785"/>
    </source>
</evidence>
<dbReference type="Proteomes" id="UP001649230">
    <property type="component" value="Chromosome"/>
</dbReference>
<keyword evidence="3" id="KW-1005">Bacterial flagellum biogenesis</keyword>
<reference evidence="8 9" key="1">
    <citation type="journal article" date="2024" name="Int. J. Syst. Evol. Microbiol.">
        <title>Paenibacillus hexagrammi sp. nov., a novel bacterium isolated from the gut content of Hexagrammos agrammus.</title>
        <authorList>
            <person name="Jung H.K."/>
            <person name="Kim D.G."/>
            <person name="Zin H."/>
            <person name="Park J."/>
            <person name="Jung H."/>
            <person name="Kim Y.O."/>
            <person name="Kong H.J."/>
            <person name="Kim J.W."/>
            <person name="Kim Y.S."/>
        </authorList>
    </citation>
    <scope>NUCLEOTIDE SEQUENCE [LARGE SCALE GENOMIC DNA]</scope>
    <source>
        <strain evidence="8 9">YPD9-1</strain>
    </source>
</reference>
<comment type="function">
    <text evidence="5">May act as an export chaperone for the filament capping protein FliD.</text>
</comment>
<comment type="subcellular location">
    <subcellularLocation>
        <location evidence="1">Cytoplasm</location>
        <location evidence="1">Cytosol</location>
    </subcellularLocation>
</comment>
<gene>
    <name evidence="8" type="ORF">L0M14_27255</name>
</gene>
<evidence type="ECO:0000256" key="7">
    <source>
        <dbReference type="ARBA" id="ARBA00093797"/>
    </source>
</evidence>
<dbReference type="Pfam" id="PF05400">
    <property type="entry name" value="FliT"/>
    <property type="match status" value="1"/>
</dbReference>
<evidence type="ECO:0000256" key="3">
    <source>
        <dbReference type="ARBA" id="ARBA00022795"/>
    </source>
</evidence>
<dbReference type="EMBL" id="CP090978">
    <property type="protein sequence ID" value="UJF33191.1"/>
    <property type="molecule type" value="Genomic_DNA"/>
</dbReference>
<proteinExistence type="inferred from homology"/>
<comment type="similarity">
    <text evidence="6">Belongs to the bacillales FliT family.</text>
</comment>
<name>A0ABY3SGX5_9BACL</name>
<protein>
    <recommendedName>
        <fullName evidence="7">Flagellar protein FliT</fullName>
    </recommendedName>
</protein>
<evidence type="ECO:0000256" key="1">
    <source>
        <dbReference type="ARBA" id="ARBA00004514"/>
    </source>
</evidence>
<evidence type="ECO:0000256" key="5">
    <source>
        <dbReference type="ARBA" id="ARBA00093765"/>
    </source>
</evidence>
<evidence type="ECO:0000256" key="4">
    <source>
        <dbReference type="ARBA" id="ARBA00023186"/>
    </source>
</evidence>
<evidence type="ECO:0000313" key="9">
    <source>
        <dbReference type="Proteomes" id="UP001649230"/>
    </source>
</evidence>
<dbReference type="InterPro" id="IPR008622">
    <property type="entry name" value="FliT"/>
</dbReference>
<dbReference type="RefSeq" id="WP_235119529.1">
    <property type="nucleotide sequence ID" value="NZ_CP090978.1"/>
</dbReference>
<accession>A0ABY3SGX5</accession>
<sequence length="111" mass="13168">MHSLIERLYVMTKESVDRLHEATAEEIVQFIEEREMAIDRIRAESTELSLDEENRKTIDKIVAMDKLIENRLVLLQNQVKKQLNQTVQHRKVTAKYVNPYSADSFFFDKKK</sequence>
<keyword evidence="2" id="KW-0963">Cytoplasm</keyword>
<evidence type="ECO:0000313" key="8">
    <source>
        <dbReference type="EMBL" id="UJF33191.1"/>
    </source>
</evidence>
<keyword evidence="4" id="KW-0143">Chaperone</keyword>
<evidence type="ECO:0000256" key="2">
    <source>
        <dbReference type="ARBA" id="ARBA00022490"/>
    </source>
</evidence>